<evidence type="ECO:0000256" key="1">
    <source>
        <dbReference type="ARBA" id="ARBA00004141"/>
    </source>
</evidence>
<reference evidence="7 8" key="1">
    <citation type="submission" date="2022-01" db="EMBL/GenBank/DDBJ databases">
        <title>A high-quality chromosome-level genome assembly of rohu carp, Labeo rohita.</title>
        <authorList>
            <person name="Arick M.A. II"/>
            <person name="Hsu C.-Y."/>
            <person name="Magbanua Z."/>
            <person name="Pechanova O."/>
            <person name="Grover C."/>
            <person name="Miller E."/>
            <person name="Thrash A."/>
            <person name="Ezzel L."/>
            <person name="Alam S."/>
            <person name="Benzie J."/>
            <person name="Hamilton M."/>
            <person name="Karsi A."/>
            <person name="Lawrence M.L."/>
            <person name="Peterson D.G."/>
        </authorList>
    </citation>
    <scope>NUCLEOTIDE SEQUENCE [LARGE SCALE GENOMIC DNA]</scope>
    <source>
        <strain evidence="8">BAU-BD-2019</strain>
        <tissue evidence="7">Blood</tissue>
    </source>
</reference>
<evidence type="ECO:0000256" key="3">
    <source>
        <dbReference type="ARBA" id="ARBA00022989"/>
    </source>
</evidence>
<feature type="transmembrane region" description="Helical" evidence="6">
    <location>
        <begin position="561"/>
        <end position="581"/>
    </location>
</feature>
<comment type="caution">
    <text evidence="7">The sequence shown here is derived from an EMBL/GenBank/DDBJ whole genome shotgun (WGS) entry which is preliminary data.</text>
</comment>
<feature type="transmembrane region" description="Helical" evidence="6">
    <location>
        <begin position="176"/>
        <end position="195"/>
    </location>
</feature>
<feature type="transmembrane region" description="Helical" evidence="6">
    <location>
        <begin position="274"/>
        <end position="294"/>
    </location>
</feature>
<feature type="transmembrane region" description="Helical" evidence="6">
    <location>
        <begin position="349"/>
        <end position="375"/>
    </location>
</feature>
<dbReference type="SUPFAM" id="SSF103473">
    <property type="entry name" value="MFS general substrate transporter"/>
    <property type="match status" value="1"/>
</dbReference>
<accession>A0ABQ8LV75</accession>
<gene>
    <name evidence="7" type="ORF">H4Q32_011274</name>
</gene>
<sequence length="582" mass="64096">MRVPYDRPVQCADTNKTPQPARLCKYLNSTQQISGPLERKTLVQVSKGSFPYRMPAACDLSPRLVFSRSAYGWKFNMSAWKEKLRRLVTVEPVIFLYMTGTFIVTPAYQQMIITKVCQELLKNDTICTNPEHHKDDEEVQATASYILLLFSATLSLISIPPAIMLGSWSDRAGRRWVMALPSMLCLLSGGLLLAIDLLENLSVYWTLMAAALAGLTGGHVSIFLSSFSYLADLTVGSSSSRTLRMAVAESMIFVGGTTGFLLGGFLEQEYGLKAAFGAYISCHVLAVLYIALWLRDPATGKIARIAPCKEDTDEQGSNTEESRMFILKYAKLSFKAVFKKRSGQDRLKLHFLIVCTFINNLVAVGDQSILLLYLMYEPREFTTALYGVFNSVRMLLLRRWQSLLTPGPRWAGGSGQMSHAAHLSHVFARKCGCSSNLLCFSLAGLWSAGSISSPDEVYEGDNSSKTQRFVQSRLLHPTRLLKQHMDGLPRGAPPLKRSSQSVAVVGTPSGINQAVIRSLSSAIVGADEQGAMFSFSASVEATCILISATIFNGLYPLTLPTFPGMPFIIMAVFMLIVFILLQ</sequence>
<dbReference type="Pfam" id="PF07690">
    <property type="entry name" value="MFS_1"/>
    <property type="match status" value="1"/>
</dbReference>
<feature type="transmembrane region" description="Helical" evidence="6">
    <location>
        <begin position="243"/>
        <end position="262"/>
    </location>
</feature>
<evidence type="ECO:0000313" key="8">
    <source>
        <dbReference type="Proteomes" id="UP000830375"/>
    </source>
</evidence>
<evidence type="ECO:0000256" key="4">
    <source>
        <dbReference type="ARBA" id="ARBA00023136"/>
    </source>
</evidence>
<comment type="similarity">
    <text evidence="5">Belongs to the major facilitator superfamily. SLC46A family.</text>
</comment>
<dbReference type="InterPro" id="IPR011701">
    <property type="entry name" value="MFS"/>
</dbReference>
<dbReference type="InterPro" id="IPR036259">
    <property type="entry name" value="MFS_trans_sf"/>
</dbReference>
<feature type="transmembrane region" description="Helical" evidence="6">
    <location>
        <begin position="87"/>
        <end position="108"/>
    </location>
</feature>
<dbReference type="Gene3D" id="1.20.1250.20">
    <property type="entry name" value="MFS general substrate transporter like domains"/>
    <property type="match status" value="1"/>
</dbReference>
<dbReference type="PANTHER" id="PTHR23507">
    <property type="entry name" value="ZGC:174356"/>
    <property type="match status" value="1"/>
</dbReference>
<keyword evidence="2 6" id="KW-0812">Transmembrane</keyword>
<evidence type="ECO:0000256" key="6">
    <source>
        <dbReference type="SAM" id="Phobius"/>
    </source>
</evidence>
<keyword evidence="8" id="KW-1185">Reference proteome</keyword>
<organism evidence="7 8">
    <name type="scientific">Labeo rohita</name>
    <name type="common">Indian major carp</name>
    <name type="synonym">Cyprinus rohita</name>
    <dbReference type="NCBI Taxonomy" id="84645"/>
    <lineage>
        <taxon>Eukaryota</taxon>
        <taxon>Metazoa</taxon>
        <taxon>Chordata</taxon>
        <taxon>Craniata</taxon>
        <taxon>Vertebrata</taxon>
        <taxon>Euteleostomi</taxon>
        <taxon>Actinopterygii</taxon>
        <taxon>Neopterygii</taxon>
        <taxon>Teleostei</taxon>
        <taxon>Ostariophysi</taxon>
        <taxon>Cypriniformes</taxon>
        <taxon>Cyprinidae</taxon>
        <taxon>Labeoninae</taxon>
        <taxon>Labeonini</taxon>
        <taxon>Labeo</taxon>
    </lineage>
</organism>
<dbReference type="Proteomes" id="UP000830375">
    <property type="component" value="Unassembled WGS sequence"/>
</dbReference>
<dbReference type="PANTHER" id="PTHR23507:SF1">
    <property type="entry name" value="FI18259P1-RELATED"/>
    <property type="match status" value="1"/>
</dbReference>
<comment type="subcellular location">
    <subcellularLocation>
        <location evidence="1">Membrane</location>
        <topology evidence="1">Multi-pass membrane protein</topology>
    </subcellularLocation>
</comment>
<dbReference type="EMBL" id="JACTAM010000017">
    <property type="protein sequence ID" value="KAI2654532.1"/>
    <property type="molecule type" value="Genomic_DNA"/>
</dbReference>
<evidence type="ECO:0000256" key="2">
    <source>
        <dbReference type="ARBA" id="ARBA00022692"/>
    </source>
</evidence>
<evidence type="ECO:0000313" key="7">
    <source>
        <dbReference type="EMBL" id="KAI2654532.1"/>
    </source>
</evidence>
<keyword evidence="4 6" id="KW-0472">Membrane</keyword>
<feature type="transmembrane region" description="Helical" evidence="6">
    <location>
        <begin position="207"/>
        <end position="231"/>
    </location>
</feature>
<evidence type="ECO:0000256" key="5">
    <source>
        <dbReference type="ARBA" id="ARBA00038227"/>
    </source>
</evidence>
<feature type="transmembrane region" description="Helical" evidence="6">
    <location>
        <begin position="143"/>
        <end position="164"/>
    </location>
</feature>
<protein>
    <submittedName>
        <fullName evidence="7">Proton-coupled folate transporter</fullName>
    </submittedName>
</protein>
<keyword evidence="3 6" id="KW-1133">Transmembrane helix</keyword>
<name>A0ABQ8LV75_LABRO</name>
<proteinExistence type="inferred from homology"/>